<comment type="caution">
    <text evidence="1">The sequence shown here is derived from an EMBL/GenBank/DDBJ whole genome shotgun (WGS) entry which is preliminary data.</text>
</comment>
<dbReference type="Proteomes" id="UP001189429">
    <property type="component" value="Unassembled WGS sequence"/>
</dbReference>
<evidence type="ECO:0000313" key="1">
    <source>
        <dbReference type="EMBL" id="CAK0803751.1"/>
    </source>
</evidence>
<evidence type="ECO:0000313" key="2">
    <source>
        <dbReference type="Proteomes" id="UP001189429"/>
    </source>
</evidence>
<evidence type="ECO:0008006" key="3">
    <source>
        <dbReference type="Google" id="ProtNLM"/>
    </source>
</evidence>
<keyword evidence="2" id="KW-1185">Reference proteome</keyword>
<proteinExistence type="predicted"/>
<reference evidence="1" key="1">
    <citation type="submission" date="2023-10" db="EMBL/GenBank/DDBJ databases">
        <authorList>
            <person name="Chen Y."/>
            <person name="Shah S."/>
            <person name="Dougan E. K."/>
            <person name="Thang M."/>
            <person name="Chan C."/>
        </authorList>
    </citation>
    <scope>NUCLEOTIDE SEQUENCE [LARGE SCALE GENOMIC DNA]</scope>
</reference>
<accession>A0ABN9QCV7</accession>
<sequence>PGEEPCPEAACQVAGARGPRMAPLDELAMDAWLQPGCVAERELDGCPFEVVVLQVRGDAVDVAYLDDGNVERDVPPDELSDLPEQERAILADAARKRFEDGLAWLSSEEGAGLTRPTTASSGMRWEQGLHVEEDGATILSAVAAVDSGDCGAAGAGAHGPAKGPEPAVTSAIGGAAACGAGLRGIRSLRQRRQPPAHETPAA</sequence>
<name>A0ABN9QCV7_9DINO</name>
<feature type="non-terminal residue" evidence="1">
    <location>
        <position position="1"/>
    </location>
</feature>
<dbReference type="EMBL" id="CAUYUJ010003080">
    <property type="protein sequence ID" value="CAK0803751.1"/>
    <property type="molecule type" value="Genomic_DNA"/>
</dbReference>
<organism evidence="1 2">
    <name type="scientific">Prorocentrum cordatum</name>
    <dbReference type="NCBI Taxonomy" id="2364126"/>
    <lineage>
        <taxon>Eukaryota</taxon>
        <taxon>Sar</taxon>
        <taxon>Alveolata</taxon>
        <taxon>Dinophyceae</taxon>
        <taxon>Prorocentrales</taxon>
        <taxon>Prorocentraceae</taxon>
        <taxon>Prorocentrum</taxon>
    </lineage>
</organism>
<gene>
    <name evidence="1" type="ORF">PCOR1329_LOCUS10812</name>
</gene>
<protein>
    <recommendedName>
        <fullName evidence="3">Tudor domain-containing protein</fullName>
    </recommendedName>
</protein>